<proteinExistence type="predicted"/>
<evidence type="ECO:0000259" key="1">
    <source>
        <dbReference type="Pfam" id="PF11202"/>
    </source>
</evidence>
<dbReference type="PATRIC" id="fig|679200.3.peg.1792"/>
<protein>
    <submittedName>
        <fullName evidence="3">Uncharacterized protein</fullName>
    </submittedName>
</protein>
<keyword evidence="4" id="KW-1185">Reference proteome</keyword>
<feature type="domain" description="PELOTA RNA-binding" evidence="2">
    <location>
        <begin position="274"/>
        <end position="354"/>
    </location>
</feature>
<dbReference type="InterPro" id="IPR048336">
    <property type="entry name" value="StiP-like"/>
</dbReference>
<evidence type="ECO:0000313" key="3">
    <source>
        <dbReference type="EMBL" id="EHI55076.1"/>
    </source>
</evidence>
<accession>G5GJF6</accession>
<dbReference type="STRING" id="679200.HMPREF9333_01696"/>
<feature type="domain" description="Cysteine protease StiP N-terminal" evidence="1">
    <location>
        <begin position="4"/>
        <end position="248"/>
    </location>
</feature>
<evidence type="ECO:0000259" key="2">
    <source>
        <dbReference type="Pfam" id="PF15608"/>
    </source>
</evidence>
<dbReference type="RefSeq" id="WP_005541472.1">
    <property type="nucleotide sequence ID" value="NZ_JH378835.1"/>
</dbReference>
<dbReference type="Proteomes" id="UP000003011">
    <property type="component" value="Unassembled WGS sequence"/>
</dbReference>
<dbReference type="eggNOG" id="COG1358">
    <property type="taxonomic scope" value="Bacteria"/>
</dbReference>
<dbReference type="InterPro" id="IPR011215">
    <property type="entry name" value="StiP_N"/>
</dbReference>
<dbReference type="InterPro" id="IPR028157">
    <property type="entry name" value="PELOTA_dom"/>
</dbReference>
<sequence>MRTSYDTDDVVLLLKDVTGLVKPQPAKERERLIQSGRHYCEMLPVEYVPTSEYMDMYKKALEQYAAPTAAAIGKLADKIIHFKGADPVLISIARAGIPVGILLKRFIKAKYNLDLKHYSISIIRGRGIDDNALKYILGRHAPEKLLFVDGWIGKGAILNELKKDLDNEAYTGISPDIAVVSDPAYVTRLCGTHEDILIPSSCLNCTVSGLISRTFLRDDIIKCDDFHGAVYYGELKDNDLSYGFIEEVEKHFDISVTDNILQGSDDTIPGLNCGMNEVLEIAHHFNIPDINFIKPGIGETTRVLLRRIPWKILVDPSYKDDMTLRHIIRLAHEKNTRVQFYSLKNYKCCGIIKKLADI</sequence>
<organism evidence="3 4">
    <name type="scientific">Johnsonella ignava ATCC 51276</name>
    <dbReference type="NCBI Taxonomy" id="679200"/>
    <lineage>
        <taxon>Bacteria</taxon>
        <taxon>Bacillati</taxon>
        <taxon>Bacillota</taxon>
        <taxon>Clostridia</taxon>
        <taxon>Lachnospirales</taxon>
        <taxon>Lachnospiraceae</taxon>
        <taxon>Johnsonella</taxon>
    </lineage>
</organism>
<dbReference type="Pfam" id="PF15608">
    <property type="entry name" value="PELOTA_1"/>
    <property type="match status" value="1"/>
</dbReference>
<reference evidence="3 4" key="1">
    <citation type="submission" date="2011-08" db="EMBL/GenBank/DDBJ databases">
        <title>The Genome Sequence of Johnsonella ignava ATCC 51276.</title>
        <authorList>
            <consortium name="The Broad Institute Genome Sequencing Platform"/>
            <person name="Earl A."/>
            <person name="Ward D."/>
            <person name="Feldgarden M."/>
            <person name="Gevers D."/>
            <person name="Izard J."/>
            <person name="Blanton J.M."/>
            <person name="Baranova O.V."/>
            <person name="Dewhirst F.E."/>
            <person name="Young S.K."/>
            <person name="Zeng Q."/>
            <person name="Gargeya S."/>
            <person name="Fitzgerald M."/>
            <person name="Haas B."/>
            <person name="Abouelleil A."/>
            <person name="Alvarado L."/>
            <person name="Arachchi H.M."/>
            <person name="Berlin A."/>
            <person name="Brown A."/>
            <person name="Chapman S.B."/>
            <person name="Chen Z."/>
            <person name="Dunbar C."/>
            <person name="Freedman E."/>
            <person name="Gearin G."/>
            <person name="Gellesch M."/>
            <person name="Goldberg J."/>
            <person name="Griggs A."/>
            <person name="Gujja S."/>
            <person name="Heiman D."/>
            <person name="Howarth C."/>
            <person name="Larson L."/>
            <person name="Lui A."/>
            <person name="MacDonald P.J.P."/>
            <person name="Montmayeur A."/>
            <person name="Murphy C."/>
            <person name="Neiman D."/>
            <person name="Pearson M."/>
            <person name="Priest M."/>
            <person name="Roberts A."/>
            <person name="Saif S."/>
            <person name="Shea T."/>
            <person name="Shenoy N."/>
            <person name="Sisk P."/>
            <person name="Stolte C."/>
            <person name="Sykes S."/>
            <person name="Wortman J."/>
            <person name="Nusbaum C."/>
            <person name="Birren B."/>
        </authorList>
    </citation>
    <scope>NUCLEOTIDE SEQUENCE [LARGE SCALE GENOMIC DNA]</scope>
    <source>
        <strain evidence="3 4">ATCC 51276</strain>
    </source>
</reference>
<dbReference type="AlphaFoldDB" id="G5GJF6"/>
<name>G5GJF6_9FIRM</name>
<gene>
    <name evidence="3" type="ORF">HMPREF9333_01696</name>
</gene>
<dbReference type="HOGENOM" id="CLU_032640_1_0_9"/>
<dbReference type="EMBL" id="ACZL01000029">
    <property type="protein sequence ID" value="EHI55076.1"/>
    <property type="molecule type" value="Genomic_DNA"/>
</dbReference>
<dbReference type="PIRSF" id="PIRSF020979">
    <property type="entry name" value="UCP020979"/>
    <property type="match status" value="1"/>
</dbReference>
<comment type="caution">
    <text evidence="3">The sequence shown here is derived from an EMBL/GenBank/DDBJ whole genome shotgun (WGS) entry which is preliminary data.</text>
</comment>
<dbReference type="OrthoDB" id="1663315at2"/>
<dbReference type="Pfam" id="PF11202">
    <property type="entry name" value="StiP"/>
    <property type="match status" value="1"/>
</dbReference>
<evidence type="ECO:0000313" key="4">
    <source>
        <dbReference type="Proteomes" id="UP000003011"/>
    </source>
</evidence>